<dbReference type="EMBL" id="CP011125">
    <property type="protein sequence ID" value="AKF08672.1"/>
    <property type="molecule type" value="Genomic_DNA"/>
</dbReference>
<organism evidence="2 3">
    <name type="scientific">Sandaracinus amylolyticus</name>
    <dbReference type="NCBI Taxonomy" id="927083"/>
    <lineage>
        <taxon>Bacteria</taxon>
        <taxon>Pseudomonadati</taxon>
        <taxon>Myxococcota</taxon>
        <taxon>Polyangia</taxon>
        <taxon>Polyangiales</taxon>
        <taxon>Sandaracinaceae</taxon>
        <taxon>Sandaracinus</taxon>
    </lineage>
</organism>
<evidence type="ECO:0000256" key="1">
    <source>
        <dbReference type="SAM" id="Coils"/>
    </source>
</evidence>
<sequence>MSRDPARERALARARDLVRAGVPIADAARAVDLSVDVVKKACAKGRWLADTPPAEVRAQVPPSGTLLSHEVAQQIRGALATGKTPARDLVVLHAWAREQEHAEQEAASRAALDFGNLPDHRLDLIEVVTDAEHGAWSGPHAAVLDQLVRAVSDLARAAQYGDATIHDAALARVRAALAPEGDAEAATTRTEVDAATARATAAEHDLAAARTEVEHARADLAATRIELDQERSRVRGLEALLAGRPA</sequence>
<gene>
    <name evidence="2" type="ORF">DB32_005821</name>
</gene>
<evidence type="ECO:0000313" key="3">
    <source>
        <dbReference type="Proteomes" id="UP000034883"/>
    </source>
</evidence>
<reference evidence="2 3" key="1">
    <citation type="submission" date="2015-03" db="EMBL/GenBank/DDBJ databases">
        <title>Genome assembly of Sandaracinus amylolyticus DSM 53668.</title>
        <authorList>
            <person name="Sharma G."/>
            <person name="Subramanian S."/>
        </authorList>
    </citation>
    <scope>NUCLEOTIDE SEQUENCE [LARGE SCALE GENOMIC DNA]</scope>
    <source>
        <strain evidence="2 3">DSM 53668</strain>
    </source>
</reference>
<dbReference type="Proteomes" id="UP000034883">
    <property type="component" value="Chromosome"/>
</dbReference>
<name>A0A0F6YJY8_9BACT</name>
<dbReference type="KEGG" id="samy:DB32_005821"/>
<proteinExistence type="predicted"/>
<keyword evidence="3" id="KW-1185">Reference proteome</keyword>
<accession>A0A0F6YJY8</accession>
<keyword evidence="1" id="KW-0175">Coiled coil</keyword>
<dbReference type="STRING" id="927083.DB32_005821"/>
<protein>
    <submittedName>
        <fullName evidence="2">Uncharacterized protein</fullName>
    </submittedName>
</protein>
<evidence type="ECO:0000313" key="2">
    <source>
        <dbReference type="EMBL" id="AKF08672.1"/>
    </source>
</evidence>
<feature type="coiled-coil region" evidence="1">
    <location>
        <begin position="192"/>
        <end position="240"/>
    </location>
</feature>
<dbReference type="AlphaFoldDB" id="A0A0F6YJY8"/>